<evidence type="ECO:0000313" key="3">
    <source>
        <dbReference type="EMBL" id="PSN09719.1"/>
    </source>
</evidence>
<dbReference type="GO" id="GO:0030420">
    <property type="term" value="P:establishment of competence for transformation"/>
    <property type="evidence" value="ECO:0007669"/>
    <property type="project" value="InterPro"/>
</dbReference>
<reference evidence="3 4" key="1">
    <citation type="submission" date="2018-03" db="EMBL/GenBank/DDBJ databases">
        <title>Draft genome sequence of the first documented clinical Siccibacter turicensis isolate in Austria.</title>
        <authorList>
            <person name="Lepuschitz S."/>
            <person name="Pekard-Amenitsch S."/>
            <person name="Haunold R."/>
            <person name="Schill S."/>
            <person name="Mach R."/>
            <person name="Allerberger F."/>
            <person name="Ruppitsch W."/>
            <person name="Forsythe S.J."/>
        </authorList>
    </citation>
    <scope>NUCLEOTIDE SEQUENCE [LARGE SCALE GENOMIC DNA]</scope>
    <source>
        <strain evidence="3 4">6100069499-17</strain>
    </source>
</reference>
<dbReference type="InterPro" id="IPR026256">
    <property type="entry name" value="TfoX-like_gammaprotbact"/>
</dbReference>
<dbReference type="Pfam" id="PF04993">
    <property type="entry name" value="TfoX_N"/>
    <property type="match status" value="1"/>
</dbReference>
<protein>
    <submittedName>
        <fullName evidence="3">Competence protein</fullName>
    </submittedName>
</protein>
<evidence type="ECO:0000313" key="4">
    <source>
        <dbReference type="Proteomes" id="UP000240212"/>
    </source>
</evidence>
<dbReference type="AlphaFoldDB" id="A0A2P8VQ75"/>
<dbReference type="Proteomes" id="UP000240212">
    <property type="component" value="Unassembled WGS sequence"/>
</dbReference>
<dbReference type="Pfam" id="PF04994">
    <property type="entry name" value="TfoX_C"/>
    <property type="match status" value="1"/>
</dbReference>
<feature type="domain" description="TfoX C-terminal" evidence="2">
    <location>
        <begin position="117"/>
        <end position="195"/>
    </location>
</feature>
<dbReference type="InterPro" id="IPR007077">
    <property type="entry name" value="TfoX_C"/>
</dbReference>
<feature type="domain" description="TfoX N-terminal" evidence="1">
    <location>
        <begin position="14"/>
        <end position="106"/>
    </location>
</feature>
<dbReference type="Gene3D" id="1.10.150.20">
    <property type="entry name" value="5' to 3' exonuclease, C-terminal subdomain"/>
    <property type="match status" value="1"/>
</dbReference>
<dbReference type="PIRSF" id="PIRSF028788">
    <property type="entry name" value="TfoX_Sxy"/>
    <property type="match status" value="1"/>
</dbReference>
<dbReference type="PANTHER" id="PTHR36121:SF1">
    <property type="entry name" value="PROTEIN SXY"/>
    <property type="match status" value="1"/>
</dbReference>
<dbReference type="Gene3D" id="3.30.1460.30">
    <property type="entry name" value="YgaC/TfoX-N like chaperone"/>
    <property type="match status" value="1"/>
</dbReference>
<dbReference type="PANTHER" id="PTHR36121">
    <property type="entry name" value="PROTEIN SXY"/>
    <property type="match status" value="1"/>
</dbReference>
<dbReference type="RefSeq" id="WP_106876151.1">
    <property type="nucleotide sequence ID" value="NZ_JAXCWX010000002.1"/>
</dbReference>
<organism evidence="3 4">
    <name type="scientific">Siccibacter turicensis</name>
    <dbReference type="NCBI Taxonomy" id="357233"/>
    <lineage>
        <taxon>Bacteria</taxon>
        <taxon>Pseudomonadati</taxon>
        <taxon>Pseudomonadota</taxon>
        <taxon>Gammaproteobacteria</taxon>
        <taxon>Enterobacterales</taxon>
        <taxon>Enterobacteriaceae</taxon>
        <taxon>Siccibacter</taxon>
    </lineage>
</organism>
<dbReference type="STRING" id="1388748.GCA_000463155_01355"/>
<accession>A0A2P8VQ75</accession>
<dbReference type="InterPro" id="IPR047525">
    <property type="entry name" value="TfoX-like"/>
</dbReference>
<name>A0A2P8VQ75_9ENTR</name>
<keyword evidence="4" id="KW-1185">Reference proteome</keyword>
<proteinExistence type="predicted"/>
<gene>
    <name evidence="3" type="ORF">C7G83_02940</name>
</gene>
<dbReference type="SUPFAM" id="SSF159894">
    <property type="entry name" value="YgaC/TfoX-N like"/>
    <property type="match status" value="1"/>
</dbReference>
<comment type="caution">
    <text evidence="3">The sequence shown here is derived from an EMBL/GenBank/DDBJ whole genome shotgun (WGS) entry which is preliminary data.</text>
</comment>
<dbReference type="EMBL" id="PYEP01000001">
    <property type="protein sequence ID" value="PSN09719.1"/>
    <property type="molecule type" value="Genomic_DNA"/>
</dbReference>
<evidence type="ECO:0000259" key="2">
    <source>
        <dbReference type="Pfam" id="PF04994"/>
    </source>
</evidence>
<dbReference type="OrthoDB" id="4225809at2"/>
<evidence type="ECO:0000259" key="1">
    <source>
        <dbReference type="Pfam" id="PF04993"/>
    </source>
</evidence>
<dbReference type="InterPro" id="IPR007076">
    <property type="entry name" value="TfoX_N"/>
</dbReference>
<sequence length="208" mass="23456">MKSVSYDKINKSREYLKPLGQIDCRALFGGYSLAVDNTVFAMVCDGELYLRANEACAEYSTGKPPVLLSVPKRGRTVLLNYVLVEEPLWQEPATLLHLSTQALRAAQREKRARESAKRLKDLPNITFQLEVQLCAANIRDVETLQAYGPRKAWLHIRKVNKHAGLRALMALAGAVEGLHAAALPSQTRNELYEWYHRMARRTEPHSGD</sequence>